<dbReference type="PANTHER" id="PTHR30026:SF20">
    <property type="entry name" value="OUTER MEMBRANE PROTEIN TOLC"/>
    <property type="match status" value="1"/>
</dbReference>
<evidence type="ECO:0000256" key="5">
    <source>
        <dbReference type="ARBA" id="ARBA00023237"/>
    </source>
</evidence>
<evidence type="ECO:0000256" key="4">
    <source>
        <dbReference type="ARBA" id="ARBA00023136"/>
    </source>
</evidence>
<dbReference type="Gene3D" id="1.20.1600.10">
    <property type="entry name" value="Outer membrane efflux proteins (OEP)"/>
    <property type="match status" value="1"/>
</dbReference>
<organism evidence="6 7">
    <name type="scientific">Candidatus Thiodiazotropha taylori</name>
    <dbReference type="NCBI Taxonomy" id="2792791"/>
    <lineage>
        <taxon>Bacteria</taxon>
        <taxon>Pseudomonadati</taxon>
        <taxon>Pseudomonadota</taxon>
        <taxon>Gammaproteobacteria</taxon>
        <taxon>Chromatiales</taxon>
        <taxon>Sedimenticolaceae</taxon>
        <taxon>Candidatus Thiodiazotropha</taxon>
    </lineage>
</organism>
<evidence type="ECO:0000256" key="1">
    <source>
        <dbReference type="ARBA" id="ARBA00004442"/>
    </source>
</evidence>
<keyword evidence="2" id="KW-1134">Transmembrane beta strand</keyword>
<dbReference type="GO" id="GO:0015288">
    <property type="term" value="F:porin activity"/>
    <property type="evidence" value="ECO:0007669"/>
    <property type="project" value="TreeGrafter"/>
</dbReference>
<evidence type="ECO:0000313" key="7">
    <source>
        <dbReference type="Proteomes" id="UP000770889"/>
    </source>
</evidence>
<sequence>MFLYVMMGRKPPSLARRRVLVLLVPFLILSQSLRAAEPLPSPLTLEHALELADQAHPERSLAEADLAQARAFSQQIEADDDMHVALIAELRLIDPSDVAEDDSRNDSLARLSLSKQLYDFGRTGHAEEAAKAGLASRQWQLLEIRQQRRLDVMARFFDVLLADLEYARDNEALSIDYIRFDRARTKNELGKVSEIDMVELESIYQQALRKMRASRNRQRITRSQLAISLNRPLDLPADLVSPVFEPLGELPEIEQLVEKALRENPKRKGLQAELQAAVKQLQASEAEDNPVLRAELEAAAYQRKLGGRNLMTAALVIELPLYQGNRVDSEIAKQRALVQRKQAELARHELALRQQLLDHWMKLDRLKVDRDALGVTADFRDLYLDRSRTLYDLDMATDLGDSMSQIADIQMQRARNDFQIQLTHARIKALTGELLTAPDPNKE</sequence>
<gene>
    <name evidence="6" type="ORF">KME65_08085</name>
</gene>
<name>A0A944M7L1_9GAMM</name>
<dbReference type="GO" id="GO:1990281">
    <property type="term" value="C:efflux pump complex"/>
    <property type="evidence" value="ECO:0007669"/>
    <property type="project" value="TreeGrafter"/>
</dbReference>
<evidence type="ECO:0000313" key="6">
    <source>
        <dbReference type="EMBL" id="MBT2988911.1"/>
    </source>
</evidence>
<evidence type="ECO:0000256" key="3">
    <source>
        <dbReference type="ARBA" id="ARBA00022692"/>
    </source>
</evidence>
<dbReference type="AlphaFoldDB" id="A0A944M7L1"/>
<evidence type="ECO:0000256" key="2">
    <source>
        <dbReference type="ARBA" id="ARBA00022452"/>
    </source>
</evidence>
<dbReference type="SUPFAM" id="SSF56954">
    <property type="entry name" value="Outer membrane efflux proteins (OEP)"/>
    <property type="match status" value="1"/>
</dbReference>
<dbReference type="GO" id="GO:0009279">
    <property type="term" value="C:cell outer membrane"/>
    <property type="evidence" value="ECO:0007669"/>
    <property type="project" value="UniProtKB-SubCell"/>
</dbReference>
<dbReference type="Proteomes" id="UP000770889">
    <property type="component" value="Unassembled WGS sequence"/>
</dbReference>
<proteinExistence type="predicted"/>
<keyword evidence="4" id="KW-0472">Membrane</keyword>
<dbReference type="GO" id="GO:0015562">
    <property type="term" value="F:efflux transmembrane transporter activity"/>
    <property type="evidence" value="ECO:0007669"/>
    <property type="project" value="InterPro"/>
</dbReference>
<comment type="subcellular location">
    <subcellularLocation>
        <location evidence="1">Cell outer membrane</location>
    </subcellularLocation>
</comment>
<comment type="caution">
    <text evidence="6">The sequence shown here is derived from an EMBL/GenBank/DDBJ whole genome shotgun (WGS) entry which is preliminary data.</text>
</comment>
<keyword evidence="5" id="KW-0998">Cell outer membrane</keyword>
<dbReference type="PANTHER" id="PTHR30026">
    <property type="entry name" value="OUTER MEMBRANE PROTEIN TOLC"/>
    <property type="match status" value="1"/>
</dbReference>
<dbReference type="EMBL" id="JAHHGM010000006">
    <property type="protein sequence ID" value="MBT2988911.1"/>
    <property type="molecule type" value="Genomic_DNA"/>
</dbReference>
<reference evidence="6 7" key="1">
    <citation type="submission" date="2021-05" db="EMBL/GenBank/DDBJ databases">
        <title>Genetic and Functional Diversity in Clade A Lucinid endosymbionts from the Bahamas.</title>
        <authorList>
            <person name="Giani N.M."/>
            <person name="Engel A.S."/>
            <person name="Campbell B.J."/>
        </authorList>
    </citation>
    <scope>NUCLEOTIDE SEQUENCE [LARGE SCALE GENOMIC DNA]</scope>
    <source>
        <strain evidence="6">LUC16012Gg_MoonRockCtena</strain>
    </source>
</reference>
<protein>
    <submittedName>
        <fullName evidence="6">TolC family protein</fullName>
    </submittedName>
</protein>
<dbReference type="InterPro" id="IPR051906">
    <property type="entry name" value="TolC-like"/>
</dbReference>
<accession>A0A944M7L1</accession>
<keyword evidence="3" id="KW-0812">Transmembrane</keyword>